<accession>A0A2H1FBU8</accession>
<sequence length="139" mass="16196">MIQKMPSTTEKTKILIVDDEHDIANSLKKGLESRGYAIDVFIDPQEALENYKVGKYDLCIFDIRMPNMNGFQLYVEIKKLDRNVKICFCTAHESEYHEEFHKAFPELDEKYFISKPATLTQLVTRIEKELENGSSGQHY</sequence>
<dbReference type="EMBL" id="LT841358">
    <property type="protein sequence ID" value="SMH70243.1"/>
    <property type="molecule type" value="Genomic_DNA"/>
</dbReference>
<feature type="domain" description="Response regulatory" evidence="2">
    <location>
        <begin position="13"/>
        <end position="130"/>
    </location>
</feature>
<dbReference type="SMART" id="SM00448">
    <property type="entry name" value="REC"/>
    <property type="match status" value="1"/>
</dbReference>
<dbReference type="PROSITE" id="PS50110">
    <property type="entry name" value="RESPONSE_REGULATORY"/>
    <property type="match status" value="1"/>
</dbReference>
<dbReference type="Gene3D" id="3.40.50.2300">
    <property type="match status" value="1"/>
</dbReference>
<evidence type="ECO:0000256" key="1">
    <source>
        <dbReference type="ARBA" id="ARBA00022553"/>
    </source>
</evidence>
<dbReference type="InterPro" id="IPR050595">
    <property type="entry name" value="Bact_response_regulator"/>
</dbReference>
<dbReference type="PANTHER" id="PTHR44591:SF3">
    <property type="entry name" value="RESPONSE REGULATORY DOMAIN-CONTAINING PROTEIN"/>
    <property type="match status" value="1"/>
</dbReference>
<evidence type="ECO:0000259" key="2">
    <source>
        <dbReference type="PROSITE" id="PS50110"/>
    </source>
</evidence>
<keyword evidence="4" id="KW-1185">Reference proteome</keyword>
<proteinExistence type="predicted"/>
<dbReference type="InterPro" id="IPR011006">
    <property type="entry name" value="CheY-like_superfamily"/>
</dbReference>
<organism evidence="3 4">
    <name type="scientific">Candidatus Nitrosotalea okcheonensis</name>
    <dbReference type="NCBI Taxonomy" id="1903276"/>
    <lineage>
        <taxon>Archaea</taxon>
        <taxon>Nitrososphaerota</taxon>
        <taxon>Nitrososphaeria</taxon>
        <taxon>Nitrosotaleales</taxon>
        <taxon>Nitrosotaleaceae</taxon>
        <taxon>Nitrosotalea</taxon>
    </lineage>
</organism>
<gene>
    <name evidence="3" type="ORF">NCS_10050</name>
</gene>
<dbReference type="GO" id="GO:0000160">
    <property type="term" value="P:phosphorelay signal transduction system"/>
    <property type="evidence" value="ECO:0007669"/>
    <property type="project" value="InterPro"/>
</dbReference>
<dbReference type="Proteomes" id="UP000230607">
    <property type="component" value="Chromosome 1"/>
</dbReference>
<name>A0A2H1FBU8_9ARCH</name>
<dbReference type="CDD" id="cd00156">
    <property type="entry name" value="REC"/>
    <property type="match status" value="1"/>
</dbReference>
<dbReference type="Pfam" id="PF00072">
    <property type="entry name" value="Response_reg"/>
    <property type="match status" value="1"/>
</dbReference>
<dbReference type="PANTHER" id="PTHR44591">
    <property type="entry name" value="STRESS RESPONSE REGULATOR PROTEIN 1"/>
    <property type="match status" value="1"/>
</dbReference>
<reference evidence="4" key="1">
    <citation type="submission" date="2017-03" db="EMBL/GenBank/DDBJ databases">
        <authorList>
            <person name="Herbold C."/>
        </authorList>
    </citation>
    <scope>NUCLEOTIDE SEQUENCE [LARGE SCALE GENOMIC DNA]</scope>
</reference>
<keyword evidence="1" id="KW-0597">Phosphoprotein</keyword>
<evidence type="ECO:0000313" key="3">
    <source>
        <dbReference type="EMBL" id="SMH70243.1"/>
    </source>
</evidence>
<dbReference type="InterPro" id="IPR001789">
    <property type="entry name" value="Sig_transdc_resp-reg_receiver"/>
</dbReference>
<dbReference type="SUPFAM" id="SSF52172">
    <property type="entry name" value="CheY-like"/>
    <property type="match status" value="1"/>
</dbReference>
<protein>
    <submittedName>
        <fullName evidence="3">Putative signal transduction response regulator</fullName>
    </submittedName>
</protein>
<dbReference type="AlphaFoldDB" id="A0A2H1FBU8"/>
<evidence type="ECO:0000313" key="4">
    <source>
        <dbReference type="Proteomes" id="UP000230607"/>
    </source>
</evidence>